<evidence type="ECO:0000256" key="5">
    <source>
        <dbReference type="ARBA" id="ARBA00022989"/>
    </source>
</evidence>
<dbReference type="SMART" id="SM01320">
    <property type="entry name" value="TRP_N"/>
    <property type="match status" value="1"/>
</dbReference>
<feature type="transmembrane region" description="Helical" evidence="8">
    <location>
        <begin position="556"/>
        <end position="582"/>
    </location>
</feature>
<keyword evidence="3 8" id="KW-0812">Transmembrane</keyword>
<dbReference type="AlphaFoldDB" id="A0A1Y1UT21"/>
<feature type="compositionally biased region" description="Polar residues" evidence="7">
    <location>
        <begin position="719"/>
        <end position="731"/>
    </location>
</feature>
<comment type="similarity">
    <text evidence="2">Belongs to the transient receptor potential (TRP) ion channel family.</text>
</comment>
<feature type="compositionally biased region" description="Low complexity" evidence="7">
    <location>
        <begin position="663"/>
        <end position="680"/>
    </location>
</feature>
<dbReference type="OrthoDB" id="2115177at2759"/>
<feature type="region of interest" description="Disordered" evidence="7">
    <location>
        <begin position="632"/>
        <end position="684"/>
    </location>
</feature>
<feature type="transmembrane region" description="Helical" evidence="8">
    <location>
        <begin position="167"/>
        <end position="189"/>
    </location>
</feature>
<evidence type="ECO:0000256" key="2">
    <source>
        <dbReference type="ARBA" id="ARBA00010642"/>
    </source>
</evidence>
<evidence type="ECO:0000256" key="8">
    <source>
        <dbReference type="SAM" id="Phobius"/>
    </source>
</evidence>
<keyword evidence="12" id="KW-1185">Reference proteome</keyword>
<evidence type="ECO:0000256" key="1">
    <source>
        <dbReference type="ARBA" id="ARBA00004141"/>
    </source>
</evidence>
<keyword evidence="4 9" id="KW-0732">Signal</keyword>
<evidence type="ECO:0000256" key="4">
    <source>
        <dbReference type="ARBA" id="ARBA00022729"/>
    </source>
</evidence>
<evidence type="ECO:0000256" key="9">
    <source>
        <dbReference type="SAM" id="SignalP"/>
    </source>
</evidence>
<dbReference type="InParanoid" id="A0A1Y1UT21"/>
<comment type="caution">
    <text evidence="11">The sequence shown here is derived from an EMBL/GenBank/DDBJ whole genome shotgun (WGS) entry which is preliminary data.</text>
</comment>
<dbReference type="GO" id="GO:0009272">
    <property type="term" value="P:fungal-type cell wall biogenesis"/>
    <property type="evidence" value="ECO:0007669"/>
    <property type="project" value="TreeGrafter"/>
</dbReference>
<dbReference type="Pfam" id="PF06011">
    <property type="entry name" value="TRP"/>
    <property type="match status" value="1"/>
</dbReference>
<feature type="signal peptide" evidence="9">
    <location>
        <begin position="1"/>
        <end position="24"/>
    </location>
</feature>
<reference evidence="11 12" key="1">
    <citation type="submission" date="2017-03" db="EMBL/GenBank/DDBJ databases">
        <title>Widespread Adenine N6-methylation of Active Genes in Fungi.</title>
        <authorList>
            <consortium name="DOE Joint Genome Institute"/>
            <person name="Mondo S.J."/>
            <person name="Dannebaum R.O."/>
            <person name="Kuo R.C."/>
            <person name="Louie K.B."/>
            <person name="Bewick A.J."/>
            <person name="Labutti K."/>
            <person name="Haridas S."/>
            <person name="Kuo A."/>
            <person name="Salamov A."/>
            <person name="Ahrendt S.R."/>
            <person name="Lau R."/>
            <person name="Bowen B.P."/>
            <person name="Lipzen A."/>
            <person name="Sullivan W."/>
            <person name="Andreopoulos W.B."/>
            <person name="Clum A."/>
            <person name="Lindquist E."/>
            <person name="Daum C."/>
            <person name="Northen T.R."/>
            <person name="Ramamoorthy G."/>
            <person name="Schmitz R.J."/>
            <person name="Gryganskyi A."/>
            <person name="Culley D."/>
            <person name="Magnuson J."/>
            <person name="James T.Y."/>
            <person name="O'Malley M.A."/>
            <person name="Stajich J.E."/>
            <person name="Spatafora J.W."/>
            <person name="Visel A."/>
            <person name="Grigoriev I.V."/>
        </authorList>
    </citation>
    <scope>NUCLEOTIDE SEQUENCE [LARGE SCALE GENOMIC DNA]</scope>
    <source>
        <strain evidence="11 12">NRRL Y-17943</strain>
    </source>
</reference>
<evidence type="ECO:0000256" key="6">
    <source>
        <dbReference type="ARBA" id="ARBA00023136"/>
    </source>
</evidence>
<evidence type="ECO:0000256" key="7">
    <source>
        <dbReference type="SAM" id="MobiDB-lite"/>
    </source>
</evidence>
<dbReference type="RefSeq" id="XP_021874255.1">
    <property type="nucleotide sequence ID" value="XM_022014017.1"/>
</dbReference>
<dbReference type="PANTHER" id="PTHR31145">
    <property type="entry name" value="INTEGRAL MEMBRANE PROTEIN (AFU_ORTHOLOGUE AFUA_7G01610)"/>
    <property type="match status" value="1"/>
</dbReference>
<feature type="transmembrane region" description="Helical" evidence="8">
    <location>
        <begin position="405"/>
        <end position="431"/>
    </location>
</feature>
<dbReference type="GO" id="GO:0016020">
    <property type="term" value="C:membrane"/>
    <property type="evidence" value="ECO:0007669"/>
    <property type="project" value="UniProtKB-SubCell"/>
</dbReference>
<feature type="chain" id="PRO_5012734006" description="ML-like domain-containing protein" evidence="9">
    <location>
        <begin position="25"/>
        <end position="766"/>
    </location>
</feature>
<dbReference type="InterPro" id="IPR010308">
    <property type="entry name" value="TRP_C"/>
</dbReference>
<protein>
    <recommendedName>
        <fullName evidence="10">ML-like domain-containing protein</fullName>
    </recommendedName>
</protein>
<evidence type="ECO:0000313" key="12">
    <source>
        <dbReference type="Proteomes" id="UP000193218"/>
    </source>
</evidence>
<feature type="transmembrane region" description="Helical" evidence="8">
    <location>
        <begin position="379"/>
        <end position="399"/>
    </location>
</feature>
<feature type="transmembrane region" description="Helical" evidence="8">
    <location>
        <begin position="469"/>
        <end position="488"/>
    </location>
</feature>
<comment type="subcellular location">
    <subcellularLocation>
        <location evidence="1">Membrane</location>
        <topology evidence="1">Multi-pass membrane protein</topology>
    </subcellularLocation>
</comment>
<dbReference type="PANTHER" id="PTHR31145:SF2">
    <property type="entry name" value="FLAVIN CARRIER PROTEIN 2"/>
    <property type="match status" value="1"/>
</dbReference>
<gene>
    <name evidence="11" type="ORF">BD324DRAFT_606460</name>
</gene>
<feature type="domain" description="ML-like" evidence="10">
    <location>
        <begin position="25"/>
        <end position="165"/>
    </location>
</feature>
<evidence type="ECO:0000313" key="11">
    <source>
        <dbReference type="EMBL" id="ORX40576.1"/>
    </source>
</evidence>
<feature type="transmembrane region" description="Helical" evidence="8">
    <location>
        <begin position="494"/>
        <end position="512"/>
    </location>
</feature>
<feature type="transmembrane region" description="Helical" evidence="8">
    <location>
        <begin position="524"/>
        <end position="544"/>
    </location>
</feature>
<organism evidence="11 12">
    <name type="scientific">Kockovaella imperatae</name>
    <dbReference type="NCBI Taxonomy" id="4999"/>
    <lineage>
        <taxon>Eukaryota</taxon>
        <taxon>Fungi</taxon>
        <taxon>Dikarya</taxon>
        <taxon>Basidiomycota</taxon>
        <taxon>Agaricomycotina</taxon>
        <taxon>Tremellomycetes</taxon>
        <taxon>Tremellales</taxon>
        <taxon>Cuniculitremaceae</taxon>
        <taxon>Kockovaella</taxon>
    </lineage>
</organism>
<evidence type="ECO:0000259" key="10">
    <source>
        <dbReference type="SMART" id="SM01320"/>
    </source>
</evidence>
<name>A0A1Y1UT21_9TREE</name>
<proteinExistence type="inferred from homology"/>
<dbReference type="STRING" id="4999.A0A1Y1UT21"/>
<dbReference type="GeneID" id="33555825"/>
<dbReference type="GO" id="GO:0055085">
    <property type="term" value="P:transmembrane transport"/>
    <property type="evidence" value="ECO:0007669"/>
    <property type="project" value="TreeGrafter"/>
</dbReference>
<dbReference type="FunCoup" id="A0A1Y1UT21">
    <property type="interactions" value="17"/>
</dbReference>
<sequence>MWARSSILLGFLSIFSVLPTSVFAGILTTDAVSYCTADSAVDVQHLDITYHQSNRSVTFSFSIQAIESDLNVDAYLYLSAYGRDIVNLTIPLCSIFDGIICPLPTVNFTGYGTYPIPEQYTKDIPALAYSVPDLEAYAQLQLIRTDNNQVAACLQATLSNGKSTRQIGVAIGTGVFTLVALLVGLWHTGMVYSPSPAQYRWFDILYLFQTAAASGLLSVEYPTVYTSFSRNFAWAFALFYSSDMQNSIDQMRSDTGGTVEAAPDNQIVNNLVTSNLYSRNLVDFNSFTSPLALRAYIEERAAVVQSYFDDNSGLAHYVEAMHFREKNVLDTIFFFYLAFIGIAIVFHIIVFIVVLICAKAGADWAKRLRQMWWGFCGGNALRLCLIGFLPLWIFGFLQFRLGGSGLSIFFAAFGIAITFLPLLAVFILSILRSSRTYSTSPNISRLYTSYRWFHSVGVLYRPYRQKFHYFWFAPLILAMIARAGFIAFGRDQPWAQVIGNVVIEFILLLLLVITRPHKDLKGDFLIFFLCFCRMCAFGLMIAFIPSVAVGGIVKTIIGFVIIVLFGVPTILLLLGLFWNLGYGYWWRRNKRRIEDGLEVDRFVDSQDDQQDHPEMRQSVDANTFVSGAGTYGARQSVEPSRRTSVIEPIADRDSRAAPTHYGSPTGSVPSSPVGPNSPTNQLNDPYWRTSGPPMASAAAYDRAASGGGHYGDRYPTDRPLSSGSNRTNYYTPMSPPTSPIHRNVDEIPRASWRNSGQGTGYFARDG</sequence>
<evidence type="ECO:0000256" key="3">
    <source>
        <dbReference type="ARBA" id="ARBA00022692"/>
    </source>
</evidence>
<dbReference type="InterPro" id="IPR032800">
    <property type="entry name" value="TRP_N"/>
</dbReference>
<keyword evidence="6 8" id="KW-0472">Membrane</keyword>
<accession>A0A1Y1UT21</accession>
<keyword evidence="5 8" id="KW-1133">Transmembrane helix</keyword>
<feature type="region of interest" description="Disordered" evidence="7">
    <location>
        <begin position="708"/>
        <end position="766"/>
    </location>
</feature>
<feature type="transmembrane region" description="Helical" evidence="8">
    <location>
        <begin position="333"/>
        <end position="358"/>
    </location>
</feature>
<dbReference type="Pfam" id="PF14558">
    <property type="entry name" value="TRP_N"/>
    <property type="match status" value="1"/>
</dbReference>
<dbReference type="InterPro" id="IPR040241">
    <property type="entry name" value="TRP_Flc/Pkd2-like"/>
</dbReference>
<dbReference type="Proteomes" id="UP000193218">
    <property type="component" value="Unassembled WGS sequence"/>
</dbReference>
<dbReference type="EMBL" id="NBSH01000001">
    <property type="protein sequence ID" value="ORX40576.1"/>
    <property type="molecule type" value="Genomic_DNA"/>
</dbReference>